<dbReference type="SMART" id="SM00248">
    <property type="entry name" value="ANK"/>
    <property type="match status" value="5"/>
</dbReference>
<keyword evidence="1" id="KW-0677">Repeat</keyword>
<gene>
    <name evidence="5" type="ORF">DAERI_110166</name>
</gene>
<organism evidence="5 6">
    <name type="scientific">Deinococcus aerius</name>
    <dbReference type="NCBI Taxonomy" id="200253"/>
    <lineage>
        <taxon>Bacteria</taxon>
        <taxon>Thermotogati</taxon>
        <taxon>Deinococcota</taxon>
        <taxon>Deinococci</taxon>
        <taxon>Deinococcales</taxon>
        <taxon>Deinococcaceae</taxon>
        <taxon>Deinococcus</taxon>
    </lineage>
</organism>
<evidence type="ECO:0000256" key="4">
    <source>
        <dbReference type="SAM" id="MobiDB-lite"/>
    </source>
</evidence>
<dbReference type="PROSITE" id="PS50088">
    <property type="entry name" value="ANK_REPEAT"/>
    <property type="match status" value="4"/>
</dbReference>
<feature type="repeat" description="ANK" evidence="3">
    <location>
        <begin position="96"/>
        <end position="128"/>
    </location>
</feature>
<dbReference type="SUPFAM" id="SSF48403">
    <property type="entry name" value="Ankyrin repeat"/>
    <property type="match status" value="1"/>
</dbReference>
<keyword evidence="6" id="KW-1185">Reference proteome</keyword>
<keyword evidence="2 3" id="KW-0040">ANK repeat</keyword>
<sequence length="240" mass="24063">MTNDAPNDLFAAIHANNLEGVRLLISAQPGLLGAVSPTGLSPVLFATYYGRPEIMRFLIGAGAPLSVFGAAATGELTPLLAHLNAQPDLVNATSPDGFSPLGLAAFFGREEVAAELLARGADVNRPSTNAMQVQPLHSAAAGNHTALALRLLAAGADVNAAQHGGFTPLMSAAQNGNGALVEALLSAGADPAATTGDGRAAADLAREEGHAAVLAILSGTTHDAEGTRNAPPSPTRETGA</sequence>
<name>A0A2I9CXY7_9DEIO</name>
<evidence type="ECO:0000313" key="6">
    <source>
        <dbReference type="Proteomes" id="UP000236569"/>
    </source>
</evidence>
<dbReference type="PROSITE" id="PS50297">
    <property type="entry name" value="ANK_REP_REGION"/>
    <property type="match status" value="2"/>
</dbReference>
<dbReference type="InterPro" id="IPR002110">
    <property type="entry name" value="Ankyrin_rpt"/>
</dbReference>
<feature type="repeat" description="ANK" evidence="3">
    <location>
        <begin position="164"/>
        <end position="196"/>
    </location>
</feature>
<protein>
    <submittedName>
        <fullName evidence="5">Ankyrin</fullName>
    </submittedName>
</protein>
<evidence type="ECO:0000256" key="3">
    <source>
        <dbReference type="PROSITE-ProRule" id="PRU00023"/>
    </source>
</evidence>
<evidence type="ECO:0000313" key="5">
    <source>
        <dbReference type="EMBL" id="GBF06984.1"/>
    </source>
</evidence>
<dbReference type="Gene3D" id="1.25.40.20">
    <property type="entry name" value="Ankyrin repeat-containing domain"/>
    <property type="match status" value="2"/>
</dbReference>
<dbReference type="PANTHER" id="PTHR24198">
    <property type="entry name" value="ANKYRIN REPEAT AND PROTEIN KINASE DOMAIN-CONTAINING PROTEIN"/>
    <property type="match status" value="1"/>
</dbReference>
<dbReference type="AlphaFoldDB" id="A0A2I9CXY7"/>
<dbReference type="OrthoDB" id="5622506at2"/>
<dbReference type="Pfam" id="PF13637">
    <property type="entry name" value="Ank_4"/>
    <property type="match status" value="1"/>
</dbReference>
<dbReference type="RefSeq" id="WP_103130317.1">
    <property type="nucleotide sequence ID" value="NZ_BFAG01000011.1"/>
</dbReference>
<reference evidence="6" key="1">
    <citation type="submission" date="2018-01" db="EMBL/GenBank/DDBJ databases">
        <title>Draft Genome Sequence of the Radioresistant Bacterium Deinococcus aerius TR0125, Isolated from the Higher Atmosphere above Japan.</title>
        <authorList>
            <person name="Satoh K."/>
            <person name="Arai H."/>
            <person name="Sanzen T."/>
            <person name="Kawaguchi Y."/>
            <person name="Hayashi H."/>
            <person name="Yokobori S."/>
            <person name="Yamagishi A."/>
            <person name="Oono Y."/>
            <person name="Narumi I."/>
        </authorList>
    </citation>
    <scope>NUCLEOTIDE SEQUENCE [LARGE SCALE GENOMIC DNA]</scope>
    <source>
        <strain evidence="6">TR0125</strain>
    </source>
</reference>
<evidence type="ECO:0000256" key="1">
    <source>
        <dbReference type="ARBA" id="ARBA00022737"/>
    </source>
</evidence>
<feature type="repeat" description="ANK" evidence="3">
    <location>
        <begin position="131"/>
        <end position="163"/>
    </location>
</feature>
<dbReference type="InterPro" id="IPR036770">
    <property type="entry name" value="Ankyrin_rpt-contain_sf"/>
</dbReference>
<dbReference type="PANTHER" id="PTHR24198:SF165">
    <property type="entry name" value="ANKYRIN REPEAT-CONTAINING PROTEIN-RELATED"/>
    <property type="match status" value="1"/>
</dbReference>
<accession>A0A2I9CXY7</accession>
<dbReference type="Proteomes" id="UP000236569">
    <property type="component" value="Unassembled WGS sequence"/>
</dbReference>
<proteinExistence type="predicted"/>
<dbReference type="Pfam" id="PF00023">
    <property type="entry name" value="Ank"/>
    <property type="match status" value="1"/>
</dbReference>
<feature type="repeat" description="ANK" evidence="3">
    <location>
        <begin position="38"/>
        <end position="70"/>
    </location>
</feature>
<comment type="caution">
    <text evidence="5">The sequence shown here is derived from an EMBL/GenBank/DDBJ whole genome shotgun (WGS) entry which is preliminary data.</text>
</comment>
<evidence type="ECO:0000256" key="2">
    <source>
        <dbReference type="ARBA" id="ARBA00023043"/>
    </source>
</evidence>
<dbReference type="EMBL" id="BFAG01000011">
    <property type="protein sequence ID" value="GBF06984.1"/>
    <property type="molecule type" value="Genomic_DNA"/>
</dbReference>
<feature type="region of interest" description="Disordered" evidence="4">
    <location>
        <begin position="218"/>
        <end position="240"/>
    </location>
</feature>